<keyword evidence="2" id="KW-1185">Reference proteome</keyword>
<evidence type="ECO:0000313" key="2">
    <source>
        <dbReference type="Proteomes" id="UP001549257"/>
    </source>
</evidence>
<organism evidence="1 2">
    <name type="scientific">Conyzicola nivalis</name>
    <dbReference type="NCBI Taxonomy" id="1477021"/>
    <lineage>
        <taxon>Bacteria</taxon>
        <taxon>Bacillati</taxon>
        <taxon>Actinomycetota</taxon>
        <taxon>Actinomycetes</taxon>
        <taxon>Micrococcales</taxon>
        <taxon>Microbacteriaceae</taxon>
        <taxon>Conyzicola</taxon>
    </lineage>
</organism>
<accession>A0ABV2QR98</accession>
<comment type="caution">
    <text evidence="1">The sequence shown here is derived from an EMBL/GenBank/DDBJ whole genome shotgun (WGS) entry which is preliminary data.</text>
</comment>
<dbReference type="RefSeq" id="WP_354025560.1">
    <property type="nucleotide sequence ID" value="NZ_JBEPSJ010000004.1"/>
</dbReference>
<dbReference type="EMBL" id="JBEPSJ010000004">
    <property type="protein sequence ID" value="MET4583383.1"/>
    <property type="molecule type" value="Genomic_DNA"/>
</dbReference>
<sequence>MNHVDGNVLAGPLSELFSVDMTLATGRCVGCGDESVLARAMVYESGTDLVVRCSHCDDVMMTLVHTPGDLRIELRGIGMIKVPL</sequence>
<protein>
    <submittedName>
        <fullName evidence="1">Uncharacterized protein</fullName>
    </submittedName>
</protein>
<dbReference type="Proteomes" id="UP001549257">
    <property type="component" value="Unassembled WGS sequence"/>
</dbReference>
<gene>
    <name evidence="1" type="ORF">ABIE21_002909</name>
</gene>
<dbReference type="InterPro" id="IPR045423">
    <property type="entry name" value="DUF6510"/>
</dbReference>
<proteinExistence type="predicted"/>
<reference evidence="1 2" key="1">
    <citation type="submission" date="2024-06" db="EMBL/GenBank/DDBJ databases">
        <title>Sorghum-associated microbial communities from plants grown in Nebraska, USA.</title>
        <authorList>
            <person name="Schachtman D."/>
        </authorList>
    </citation>
    <scope>NUCLEOTIDE SEQUENCE [LARGE SCALE GENOMIC DNA]</scope>
    <source>
        <strain evidence="1 2">2857</strain>
    </source>
</reference>
<evidence type="ECO:0000313" key="1">
    <source>
        <dbReference type="EMBL" id="MET4583383.1"/>
    </source>
</evidence>
<dbReference type="Pfam" id="PF20120">
    <property type="entry name" value="DUF6510"/>
    <property type="match status" value="1"/>
</dbReference>
<name>A0ABV2QR98_9MICO</name>